<protein>
    <recommendedName>
        <fullName evidence="3">Initiator binding domain-containing protein</fullName>
    </recommendedName>
</protein>
<proteinExistence type="predicted"/>
<evidence type="ECO:0000313" key="2">
    <source>
        <dbReference type="Proteomes" id="UP001470230"/>
    </source>
</evidence>
<dbReference type="Proteomes" id="UP001470230">
    <property type="component" value="Unassembled WGS sequence"/>
</dbReference>
<evidence type="ECO:0000313" key="1">
    <source>
        <dbReference type="EMBL" id="KAK8893529.1"/>
    </source>
</evidence>
<dbReference type="EMBL" id="JAPFFF010000003">
    <property type="protein sequence ID" value="KAK8893529.1"/>
    <property type="molecule type" value="Genomic_DNA"/>
</dbReference>
<reference evidence="1 2" key="1">
    <citation type="submission" date="2024-04" db="EMBL/GenBank/DDBJ databases">
        <title>Tritrichomonas musculus Genome.</title>
        <authorList>
            <person name="Alves-Ferreira E."/>
            <person name="Grigg M."/>
            <person name="Lorenzi H."/>
            <person name="Galac M."/>
        </authorList>
    </citation>
    <scope>NUCLEOTIDE SEQUENCE [LARGE SCALE GENOMIC DNA]</scope>
    <source>
        <strain evidence="1 2">EAF2021</strain>
    </source>
</reference>
<comment type="caution">
    <text evidence="1">The sequence shown here is derived from an EMBL/GenBank/DDBJ whole genome shotgun (WGS) entry which is preliminary data.</text>
</comment>
<gene>
    <name evidence="1" type="ORF">M9Y10_021951</name>
</gene>
<sequence>MRRFKTYLGDWQRTKVKGLSVVNFIDNNNYIRIINNLFCYSFAFIYCSEDLNTSRLSTHPLELKFGEIRQGSQGKDTSQYAILILSKSMNRDELLNPNPVRGRCKVSGSTNNSEWTLNLPNDINFSVIPNELVQICNNEMTNDQFIESHTWRLTLFLFENTPTYIPNISNSNTGSRIISRIHNHEKKKPS</sequence>
<evidence type="ECO:0008006" key="3">
    <source>
        <dbReference type="Google" id="ProtNLM"/>
    </source>
</evidence>
<name>A0ABR2KQV3_9EUKA</name>
<accession>A0ABR2KQV3</accession>
<keyword evidence="2" id="KW-1185">Reference proteome</keyword>
<organism evidence="1 2">
    <name type="scientific">Tritrichomonas musculus</name>
    <dbReference type="NCBI Taxonomy" id="1915356"/>
    <lineage>
        <taxon>Eukaryota</taxon>
        <taxon>Metamonada</taxon>
        <taxon>Parabasalia</taxon>
        <taxon>Tritrichomonadida</taxon>
        <taxon>Tritrichomonadidae</taxon>
        <taxon>Tritrichomonas</taxon>
    </lineage>
</organism>